<keyword evidence="8" id="KW-0346">Stress response</keyword>
<dbReference type="Pfam" id="PF00684">
    <property type="entry name" value="DnaJ_CXXCXGXG"/>
    <property type="match status" value="1"/>
</dbReference>
<dbReference type="PRINTS" id="PR00625">
    <property type="entry name" value="JDOMAIN"/>
</dbReference>
<evidence type="ECO:0000256" key="3">
    <source>
        <dbReference type="ARBA" id="ARBA00022771"/>
    </source>
</evidence>
<dbReference type="GO" id="GO:0031072">
    <property type="term" value="F:heat shock protein binding"/>
    <property type="evidence" value="ECO:0007669"/>
    <property type="project" value="InterPro"/>
</dbReference>
<feature type="repeat" description="CXXCXGXG motif" evidence="8">
    <location>
        <begin position="212"/>
        <end position="219"/>
    </location>
</feature>
<dbReference type="SUPFAM" id="SSF46565">
    <property type="entry name" value="Chaperone J-domain"/>
    <property type="match status" value="1"/>
</dbReference>
<keyword evidence="4 8" id="KW-0862">Zinc</keyword>
<feature type="repeat" description="CXXCXGXG motif" evidence="8">
    <location>
        <begin position="198"/>
        <end position="205"/>
    </location>
</feature>
<name>A0A1F5S171_9BACT</name>
<comment type="caution">
    <text evidence="12">The sequence shown here is derived from an EMBL/GenBank/DDBJ whole genome shotgun (WGS) entry which is preliminary data.</text>
</comment>
<dbReference type="InterPro" id="IPR018253">
    <property type="entry name" value="DnaJ_domain_CS"/>
</dbReference>
<comment type="subcellular location">
    <subcellularLocation>
        <location evidence="8">Cytoplasm</location>
    </subcellularLocation>
</comment>
<feature type="binding site" evidence="8">
    <location>
        <position position="212"/>
    </location>
    <ligand>
        <name>Zn(2+)</name>
        <dbReference type="ChEBI" id="CHEBI:29105"/>
        <label>1</label>
    </ligand>
</feature>
<evidence type="ECO:0000256" key="4">
    <source>
        <dbReference type="ARBA" id="ARBA00022833"/>
    </source>
</evidence>
<evidence type="ECO:0000259" key="11">
    <source>
        <dbReference type="PROSITE" id="PS51188"/>
    </source>
</evidence>
<comment type="similarity">
    <text evidence="6 8">Belongs to the DnaJ family.</text>
</comment>
<dbReference type="AlphaFoldDB" id="A0A1F5S171"/>
<keyword evidence="1 8" id="KW-0479">Metal-binding</keyword>
<dbReference type="Pfam" id="PF01556">
    <property type="entry name" value="DnaJ_C"/>
    <property type="match status" value="1"/>
</dbReference>
<dbReference type="Gene3D" id="2.10.230.10">
    <property type="entry name" value="Heat shock protein DnaJ, cysteine-rich domain"/>
    <property type="match status" value="1"/>
</dbReference>
<dbReference type="PANTHER" id="PTHR43096">
    <property type="entry name" value="DNAJ HOMOLOG 1, MITOCHONDRIAL-RELATED"/>
    <property type="match status" value="1"/>
</dbReference>
<keyword evidence="8" id="KW-0235">DNA replication</keyword>
<dbReference type="InterPro" id="IPR036869">
    <property type="entry name" value="J_dom_sf"/>
</dbReference>
<evidence type="ECO:0000256" key="6">
    <source>
        <dbReference type="ARBA" id="ARBA00061004"/>
    </source>
</evidence>
<dbReference type="SMART" id="SM00271">
    <property type="entry name" value="DnaJ"/>
    <property type="match status" value="1"/>
</dbReference>
<feature type="binding site" evidence="8">
    <location>
        <position position="198"/>
    </location>
    <ligand>
        <name>Zn(2+)</name>
        <dbReference type="ChEBI" id="CHEBI:29105"/>
        <label>2</label>
    </ligand>
</feature>
<sequence length="360" mass="39943">MGKDYYKILGVSKDASKEDIKRAFRRLAHQYHPDKDRGDEKKFKEANEAYQVLSDDKKRSQYDQFGSSFEQAQSGGGFSGFGGFRDFSGFANGFNINMEDLGDIFEGAFGFGGEKKQTAYGPWRGEDMEVMMEIDFKEAVFGDEKEIELEKDIICDRCSGNGAEPGTRISKCPTCMGTGQVKHAQRTIFGTFQTVTTCPECRGAGKRAEKMCSRCGGSGIVHGTRRIKVKIPAGIDNNEVIKLSGQGDAGREGGPAGDLYIKIRVKPSHKFRREGYDIYTKEYISFKQAALGDKISVQTIDEGVKLKIPEGTQTGTIFKLKGKGVHKLRSFGRGDHFIEVVVRTPENLTRAQKQALEELD</sequence>
<feature type="binding site" evidence="8">
    <location>
        <position position="158"/>
    </location>
    <ligand>
        <name>Zn(2+)</name>
        <dbReference type="ChEBI" id="CHEBI:29105"/>
        <label>1</label>
    </ligand>
</feature>
<keyword evidence="8" id="KW-0963">Cytoplasm</keyword>
<comment type="cofactor">
    <cofactor evidence="8">
        <name>Zn(2+)</name>
        <dbReference type="ChEBI" id="CHEBI:29105"/>
    </cofactor>
    <text evidence="8">Binds 2 Zn(2+) ions per monomer.</text>
</comment>
<feature type="repeat" description="CXXCXGXG motif" evidence="8">
    <location>
        <begin position="172"/>
        <end position="179"/>
    </location>
</feature>
<dbReference type="FunFam" id="2.60.260.20:FF:000005">
    <property type="entry name" value="Chaperone protein dnaJ 1, mitochondrial"/>
    <property type="match status" value="1"/>
</dbReference>
<dbReference type="PANTHER" id="PTHR43096:SF10">
    <property type="entry name" value="CHAPERONE PROTEIN DNAJ A6, CHLOROPLASTIC"/>
    <property type="match status" value="1"/>
</dbReference>
<evidence type="ECO:0000256" key="9">
    <source>
        <dbReference type="PROSITE-ProRule" id="PRU00546"/>
    </source>
</evidence>
<feature type="domain" description="CR-type" evidence="11">
    <location>
        <begin position="142"/>
        <end position="224"/>
    </location>
</feature>
<dbReference type="NCBIfam" id="NF008035">
    <property type="entry name" value="PRK10767.1"/>
    <property type="match status" value="1"/>
</dbReference>
<dbReference type="InterPro" id="IPR001305">
    <property type="entry name" value="HSP_DnaJ_Cys-rich_dom"/>
</dbReference>
<dbReference type="SUPFAM" id="SSF49493">
    <property type="entry name" value="HSP40/DnaJ peptide-binding domain"/>
    <property type="match status" value="2"/>
</dbReference>
<dbReference type="Gene3D" id="1.10.287.110">
    <property type="entry name" value="DnaJ domain"/>
    <property type="match status" value="1"/>
</dbReference>
<keyword evidence="5 8" id="KW-0143">Chaperone</keyword>
<evidence type="ECO:0000313" key="12">
    <source>
        <dbReference type="EMBL" id="OGF20435.1"/>
    </source>
</evidence>
<dbReference type="GO" id="GO:0006260">
    <property type="term" value="P:DNA replication"/>
    <property type="evidence" value="ECO:0007669"/>
    <property type="project" value="UniProtKB-KW"/>
</dbReference>
<feature type="binding site" evidence="8">
    <location>
        <position position="175"/>
    </location>
    <ligand>
        <name>Zn(2+)</name>
        <dbReference type="ChEBI" id="CHEBI:29105"/>
        <label>2</label>
    </ligand>
</feature>
<dbReference type="CDD" id="cd10747">
    <property type="entry name" value="DnaJ_C"/>
    <property type="match status" value="1"/>
</dbReference>
<evidence type="ECO:0000256" key="7">
    <source>
        <dbReference type="ARBA" id="ARBA00067609"/>
    </source>
</evidence>
<proteinExistence type="inferred from homology"/>
<keyword evidence="2 8" id="KW-0677">Repeat</keyword>
<dbReference type="GO" id="GO:0042026">
    <property type="term" value="P:protein refolding"/>
    <property type="evidence" value="ECO:0007669"/>
    <property type="project" value="TreeGrafter"/>
</dbReference>
<feature type="binding site" evidence="8">
    <location>
        <position position="215"/>
    </location>
    <ligand>
        <name>Zn(2+)</name>
        <dbReference type="ChEBI" id="CHEBI:29105"/>
        <label>1</label>
    </ligand>
</feature>
<dbReference type="PROSITE" id="PS00636">
    <property type="entry name" value="DNAJ_1"/>
    <property type="match status" value="1"/>
</dbReference>
<gene>
    <name evidence="8" type="primary">dnaJ</name>
    <name evidence="12" type="ORF">A2Y83_04775</name>
</gene>
<accession>A0A1F5S171</accession>
<dbReference type="InterPro" id="IPR001623">
    <property type="entry name" value="DnaJ_domain"/>
</dbReference>
<evidence type="ECO:0000256" key="1">
    <source>
        <dbReference type="ARBA" id="ARBA00022723"/>
    </source>
</evidence>
<comment type="function">
    <text evidence="8">Participates actively in the response to hyperosmotic and heat shock by preventing the aggregation of stress-denatured proteins and by disaggregating proteins, also in an autonomous, DnaK-independent fashion. Unfolded proteins bind initially to DnaJ; upon interaction with the DnaJ-bound protein, DnaK hydrolyzes its bound ATP, resulting in the formation of a stable complex. GrpE releases ADP from DnaK; ATP binding to DnaK triggers the release of the substrate protein, thus completing the reaction cycle. Several rounds of ATP-dependent interactions between DnaJ, DnaK and GrpE are required for fully efficient folding. Also involved, together with DnaK and GrpE, in the DNA replication of plasmids through activation of initiation proteins.</text>
</comment>
<dbReference type="STRING" id="1797985.A2Y83_04775"/>
<dbReference type="EMBL" id="MFFS01000084">
    <property type="protein sequence ID" value="OGF20435.1"/>
    <property type="molecule type" value="Genomic_DNA"/>
</dbReference>
<dbReference type="CDD" id="cd10719">
    <property type="entry name" value="DnaJ_zf"/>
    <property type="match status" value="1"/>
</dbReference>
<evidence type="ECO:0000256" key="8">
    <source>
        <dbReference type="HAMAP-Rule" id="MF_01152"/>
    </source>
</evidence>
<feature type="zinc finger region" description="CR-type" evidence="9">
    <location>
        <begin position="142"/>
        <end position="224"/>
    </location>
</feature>
<comment type="domain">
    <text evidence="8">The J domain is necessary and sufficient to stimulate DnaK ATPase activity. Zinc center 1 plays an important role in the autonomous, DnaK-independent chaperone activity of DnaJ. Zinc center 2 is essential for interaction with DnaK and for DnaJ activity.</text>
</comment>
<feature type="binding site" evidence="8">
    <location>
        <position position="155"/>
    </location>
    <ligand>
        <name>Zn(2+)</name>
        <dbReference type="ChEBI" id="CHEBI:29105"/>
        <label>1</label>
    </ligand>
</feature>
<evidence type="ECO:0000256" key="2">
    <source>
        <dbReference type="ARBA" id="ARBA00022737"/>
    </source>
</evidence>
<dbReference type="PROSITE" id="PS51188">
    <property type="entry name" value="ZF_CR"/>
    <property type="match status" value="1"/>
</dbReference>
<feature type="binding site" evidence="8">
    <location>
        <position position="201"/>
    </location>
    <ligand>
        <name>Zn(2+)</name>
        <dbReference type="ChEBI" id="CHEBI:29105"/>
        <label>2</label>
    </ligand>
</feature>
<dbReference type="GO" id="GO:0005524">
    <property type="term" value="F:ATP binding"/>
    <property type="evidence" value="ECO:0007669"/>
    <property type="project" value="InterPro"/>
</dbReference>
<dbReference type="GO" id="GO:0008270">
    <property type="term" value="F:zinc ion binding"/>
    <property type="evidence" value="ECO:0007669"/>
    <property type="project" value="UniProtKB-UniRule"/>
</dbReference>
<dbReference type="HAMAP" id="MF_01152">
    <property type="entry name" value="DnaJ"/>
    <property type="match status" value="1"/>
</dbReference>
<feature type="domain" description="J" evidence="10">
    <location>
        <begin position="4"/>
        <end position="66"/>
    </location>
</feature>
<reference evidence="12 13" key="1">
    <citation type="journal article" date="2016" name="Nat. Commun.">
        <title>Thousands of microbial genomes shed light on interconnected biogeochemical processes in an aquifer system.</title>
        <authorList>
            <person name="Anantharaman K."/>
            <person name="Brown C.T."/>
            <person name="Hug L.A."/>
            <person name="Sharon I."/>
            <person name="Castelle C.J."/>
            <person name="Probst A.J."/>
            <person name="Thomas B.C."/>
            <person name="Singh A."/>
            <person name="Wilkins M.J."/>
            <person name="Karaoz U."/>
            <person name="Brodie E.L."/>
            <person name="Williams K.H."/>
            <person name="Hubbard S.S."/>
            <person name="Banfield J.F."/>
        </authorList>
    </citation>
    <scope>NUCLEOTIDE SEQUENCE [LARGE SCALE GENOMIC DNA]</scope>
</reference>
<protein>
    <recommendedName>
        <fullName evidence="7 8">Chaperone protein DnaJ</fullName>
    </recommendedName>
</protein>
<dbReference type="InterPro" id="IPR008971">
    <property type="entry name" value="HSP40/DnaJ_pept-bd"/>
</dbReference>
<dbReference type="FunFam" id="2.10.230.10:FF:000002">
    <property type="entry name" value="Molecular chaperone DnaJ"/>
    <property type="match status" value="1"/>
</dbReference>
<evidence type="ECO:0000259" key="10">
    <source>
        <dbReference type="PROSITE" id="PS50076"/>
    </source>
</evidence>
<dbReference type="GO" id="GO:0005737">
    <property type="term" value="C:cytoplasm"/>
    <property type="evidence" value="ECO:0007669"/>
    <property type="project" value="UniProtKB-SubCell"/>
</dbReference>
<feature type="binding site" evidence="8">
    <location>
        <position position="172"/>
    </location>
    <ligand>
        <name>Zn(2+)</name>
        <dbReference type="ChEBI" id="CHEBI:29105"/>
        <label>2</label>
    </ligand>
</feature>
<dbReference type="GO" id="GO:0009408">
    <property type="term" value="P:response to heat"/>
    <property type="evidence" value="ECO:0007669"/>
    <property type="project" value="InterPro"/>
</dbReference>
<comment type="subunit">
    <text evidence="8">Homodimer.</text>
</comment>
<dbReference type="InterPro" id="IPR036410">
    <property type="entry name" value="HSP_DnaJ_Cys-rich_dom_sf"/>
</dbReference>
<dbReference type="PROSITE" id="PS50076">
    <property type="entry name" value="DNAJ_2"/>
    <property type="match status" value="1"/>
</dbReference>
<dbReference type="Gene3D" id="2.60.260.20">
    <property type="entry name" value="Urease metallochaperone UreE, N-terminal domain"/>
    <property type="match status" value="2"/>
</dbReference>
<dbReference type="InterPro" id="IPR002939">
    <property type="entry name" value="DnaJ_C"/>
</dbReference>
<organism evidence="12 13">
    <name type="scientific">Candidatus Falkowbacteria bacterium RBG_13_39_14</name>
    <dbReference type="NCBI Taxonomy" id="1797985"/>
    <lineage>
        <taxon>Bacteria</taxon>
        <taxon>Candidatus Falkowiibacteriota</taxon>
    </lineage>
</organism>
<dbReference type="SUPFAM" id="SSF57938">
    <property type="entry name" value="DnaJ/Hsp40 cysteine-rich domain"/>
    <property type="match status" value="1"/>
</dbReference>
<dbReference type="GO" id="GO:0051082">
    <property type="term" value="F:unfolded protein binding"/>
    <property type="evidence" value="ECO:0007669"/>
    <property type="project" value="UniProtKB-UniRule"/>
</dbReference>
<feature type="repeat" description="CXXCXGXG motif" evidence="8">
    <location>
        <begin position="155"/>
        <end position="162"/>
    </location>
</feature>
<keyword evidence="3 8" id="KW-0863">Zinc-finger</keyword>
<evidence type="ECO:0000256" key="5">
    <source>
        <dbReference type="ARBA" id="ARBA00023186"/>
    </source>
</evidence>
<dbReference type="InterPro" id="IPR012724">
    <property type="entry name" value="DnaJ"/>
</dbReference>
<dbReference type="CDD" id="cd06257">
    <property type="entry name" value="DnaJ"/>
    <property type="match status" value="1"/>
</dbReference>
<evidence type="ECO:0000313" key="13">
    <source>
        <dbReference type="Proteomes" id="UP000178323"/>
    </source>
</evidence>
<dbReference type="NCBIfam" id="TIGR02349">
    <property type="entry name" value="DnaJ_bact"/>
    <property type="match status" value="1"/>
</dbReference>
<dbReference type="Proteomes" id="UP000178323">
    <property type="component" value="Unassembled WGS sequence"/>
</dbReference>
<dbReference type="Pfam" id="PF00226">
    <property type="entry name" value="DnaJ"/>
    <property type="match status" value="1"/>
</dbReference>